<evidence type="ECO:0000313" key="3">
    <source>
        <dbReference type="Proteomes" id="UP000198795"/>
    </source>
</evidence>
<feature type="compositionally biased region" description="Basic residues" evidence="1">
    <location>
        <begin position="123"/>
        <end position="141"/>
    </location>
</feature>
<accession>A0A1H0SG19</accession>
<dbReference type="RefSeq" id="WP_090229703.1">
    <property type="nucleotide sequence ID" value="NZ_FNJC01000004.1"/>
</dbReference>
<evidence type="ECO:0000256" key="1">
    <source>
        <dbReference type="SAM" id="MobiDB-lite"/>
    </source>
</evidence>
<name>A0A1H0SG19_9HYPH</name>
<gene>
    <name evidence="2" type="ORF">SAMN04488061_2882</name>
</gene>
<reference evidence="2 3" key="1">
    <citation type="submission" date="2016-10" db="EMBL/GenBank/DDBJ databases">
        <authorList>
            <person name="Varghese N."/>
            <person name="Submissions S."/>
        </authorList>
    </citation>
    <scope>NUCLEOTIDE SEQUENCE [LARGE SCALE GENOMIC DNA]</scope>
    <source>
        <strain evidence="2 3">CGMCC 1.6497</strain>
    </source>
</reference>
<feature type="region of interest" description="Disordered" evidence="1">
    <location>
        <begin position="101"/>
        <end position="141"/>
    </location>
</feature>
<keyword evidence="3" id="KW-1185">Reference proteome</keyword>
<dbReference type="EMBL" id="FNJC01000004">
    <property type="protein sequence ID" value="SDP40674.1"/>
    <property type="molecule type" value="Genomic_DNA"/>
</dbReference>
<proteinExistence type="predicted"/>
<sequence length="141" mass="15265">MSIFEPIQLAWEDREYEVPSDRVMGAIQRIEDVVTLQELLAYGERGVAPQAKVAAAYAAVLRYAGCPVSDDQVYLGMFGSGATQQAMVNSINGLLTMMIPPSLRSGKTKAPPEGNGSAPARPGRGRRSSRRRSKRRSGRVG</sequence>
<protein>
    <submittedName>
        <fullName evidence="2">Uncharacterized protein</fullName>
    </submittedName>
</protein>
<comment type="caution">
    <text evidence="2">The sequence shown here is derived from an EMBL/GenBank/DDBJ whole genome shotgun (WGS) entry which is preliminary data.</text>
</comment>
<dbReference type="Proteomes" id="UP000198795">
    <property type="component" value="Unassembled WGS sequence"/>
</dbReference>
<evidence type="ECO:0000313" key="2">
    <source>
        <dbReference type="EMBL" id="SDP40674.1"/>
    </source>
</evidence>
<organism evidence="2 3">
    <name type="scientific">Filomicrobium insigne</name>
    <dbReference type="NCBI Taxonomy" id="418854"/>
    <lineage>
        <taxon>Bacteria</taxon>
        <taxon>Pseudomonadati</taxon>
        <taxon>Pseudomonadota</taxon>
        <taxon>Alphaproteobacteria</taxon>
        <taxon>Hyphomicrobiales</taxon>
        <taxon>Hyphomicrobiaceae</taxon>
        <taxon>Filomicrobium</taxon>
    </lineage>
</organism>